<proteinExistence type="predicted"/>
<evidence type="ECO:0000313" key="2">
    <source>
        <dbReference type="Proteomes" id="UP000015104"/>
    </source>
</evidence>
<dbReference type="AlphaFoldDB" id="T1K3M4"/>
<organism evidence="1 2">
    <name type="scientific">Tetranychus urticae</name>
    <name type="common">Two-spotted spider mite</name>
    <dbReference type="NCBI Taxonomy" id="32264"/>
    <lineage>
        <taxon>Eukaryota</taxon>
        <taxon>Metazoa</taxon>
        <taxon>Ecdysozoa</taxon>
        <taxon>Arthropoda</taxon>
        <taxon>Chelicerata</taxon>
        <taxon>Arachnida</taxon>
        <taxon>Acari</taxon>
        <taxon>Acariformes</taxon>
        <taxon>Trombidiformes</taxon>
        <taxon>Prostigmata</taxon>
        <taxon>Eleutherengona</taxon>
        <taxon>Raphignathae</taxon>
        <taxon>Tetranychoidea</taxon>
        <taxon>Tetranychidae</taxon>
        <taxon>Tetranychus</taxon>
    </lineage>
</organism>
<dbReference type="HOGENOM" id="CLU_2963775_0_0_1"/>
<reference evidence="1" key="2">
    <citation type="submission" date="2015-06" db="UniProtKB">
        <authorList>
            <consortium name="EnsemblMetazoa"/>
        </authorList>
    </citation>
    <scope>IDENTIFICATION</scope>
</reference>
<name>T1K3M4_TETUR</name>
<protein>
    <submittedName>
        <fullName evidence="1">Uncharacterized protein</fullName>
    </submittedName>
</protein>
<evidence type="ECO:0000313" key="1">
    <source>
        <dbReference type="EnsemblMetazoa" id="tetur04g09240.1"/>
    </source>
</evidence>
<keyword evidence="2" id="KW-1185">Reference proteome</keyword>
<dbReference type="EMBL" id="CAEY01001385">
    <property type="status" value="NOT_ANNOTATED_CDS"/>
    <property type="molecule type" value="Genomic_DNA"/>
</dbReference>
<dbReference type="EnsemblMetazoa" id="tetur04g09240.1">
    <property type="protein sequence ID" value="tetur04g09240.1"/>
    <property type="gene ID" value="tetur04g09240"/>
</dbReference>
<dbReference type="Proteomes" id="UP000015104">
    <property type="component" value="Unassembled WGS sequence"/>
</dbReference>
<accession>T1K3M4</accession>
<reference evidence="2" key="1">
    <citation type="submission" date="2011-08" db="EMBL/GenBank/DDBJ databases">
        <authorList>
            <person name="Rombauts S."/>
        </authorList>
    </citation>
    <scope>NUCLEOTIDE SEQUENCE</scope>
    <source>
        <strain evidence="2">London</strain>
    </source>
</reference>
<sequence length="59" mass="6985">MNFALNFSFAKYIQCPSSEDGIDRFIMCFAMDSMIVQMVKMKIESLVCFTKRQRLILMY</sequence>